<reference evidence="11" key="2">
    <citation type="submission" date="2025-09" db="UniProtKB">
        <authorList>
            <consortium name="Ensembl"/>
        </authorList>
    </citation>
    <scope>IDENTIFICATION</scope>
</reference>
<proteinExistence type="inferred from homology"/>
<dbReference type="Gene3D" id="1.25.40.10">
    <property type="entry name" value="Tetratricopeptide repeat domain"/>
    <property type="match status" value="2"/>
</dbReference>
<protein>
    <submittedName>
        <fullName evidence="11">Translocase of outer mitochondrial membrane 70 homolog A (S. cerevisiae)</fullName>
    </submittedName>
</protein>
<evidence type="ECO:0000256" key="2">
    <source>
        <dbReference type="ARBA" id="ARBA00022692"/>
    </source>
</evidence>
<dbReference type="Pfam" id="PF13181">
    <property type="entry name" value="TPR_8"/>
    <property type="match status" value="2"/>
</dbReference>
<organism evidence="11 12">
    <name type="scientific">Eptatretus burgeri</name>
    <name type="common">Inshore hagfish</name>
    <dbReference type="NCBI Taxonomy" id="7764"/>
    <lineage>
        <taxon>Eukaryota</taxon>
        <taxon>Metazoa</taxon>
        <taxon>Chordata</taxon>
        <taxon>Craniata</taxon>
        <taxon>Vertebrata</taxon>
        <taxon>Cyclostomata</taxon>
        <taxon>Myxini</taxon>
        <taxon>Myxiniformes</taxon>
        <taxon>Myxinidae</taxon>
        <taxon>Eptatretinae</taxon>
        <taxon>Eptatretus</taxon>
    </lineage>
</organism>
<feature type="repeat" description="TPR" evidence="10">
    <location>
        <begin position="7"/>
        <end position="40"/>
    </location>
</feature>
<dbReference type="SMART" id="SM00028">
    <property type="entry name" value="TPR"/>
    <property type="match status" value="7"/>
</dbReference>
<sequence length="485" mass="54270">MPSVEACQVAKNSGNDLFRAEKYTEAVECYTQALALCPSDRSPELATCFQNRAAAQEKLGKWEAVLHDCSRAVDLNPKYVKALARRTRANEQLGNKTAALEDITAVCILQGFTNQSSMLTADRILKEMGREKARETFRNRKPMLPSKQFIRSYFSSFVEDGIGDVDVSDTVEDSSFITAIRHLAAGRYESVHQECEREIEEGGRWAKEAQLLRATFLLLVGDGEKAQKDLEFLIASENIPAKVIVNALIKRGSLHMQMQSPTESIADFEHAAELAPDNADVFHHRGQLFMLLERIDDAIADFEKCIKLQPDFALVHAQLAFSKYRRAMVNENESAVKSCLIELESVVKKFPKSTEACALYAQALTDQQEFPKAEKMYDNCISLEPDNATPYVHKGLLQLQWKQDLEGGVGLISRALKVDSKCDFAYETLATIEVQRGNLERAISLFHHAIELARSEMEIAHLLSLCDAAHAQSSVMAKYGLRPPF</sequence>
<evidence type="ECO:0000313" key="11">
    <source>
        <dbReference type="Ensembl" id="ENSEBUP00000007201.1"/>
    </source>
</evidence>
<keyword evidence="12" id="KW-1185">Reference proteome</keyword>
<dbReference type="PROSITE" id="PS50005">
    <property type="entry name" value="TPR"/>
    <property type="match status" value="5"/>
</dbReference>
<keyword evidence="2" id="KW-0812">Transmembrane</keyword>
<evidence type="ECO:0000256" key="3">
    <source>
        <dbReference type="ARBA" id="ARBA00022737"/>
    </source>
</evidence>
<accession>A0A8C4PZ67</accession>
<dbReference type="PANTHER" id="PTHR46208">
    <property type="entry name" value="MITOCHONDRIAL IMPORT RECEPTOR SUBUNIT TOM70"/>
    <property type="match status" value="1"/>
</dbReference>
<evidence type="ECO:0000256" key="4">
    <source>
        <dbReference type="ARBA" id="ARBA00022787"/>
    </source>
</evidence>
<dbReference type="Pfam" id="PF00515">
    <property type="entry name" value="TPR_1"/>
    <property type="match status" value="1"/>
</dbReference>
<feature type="repeat" description="TPR" evidence="10">
    <location>
        <begin position="279"/>
        <end position="312"/>
    </location>
</feature>
<dbReference type="GO" id="GO:0008320">
    <property type="term" value="F:protein transmembrane transporter activity"/>
    <property type="evidence" value="ECO:0007669"/>
    <property type="project" value="TreeGrafter"/>
</dbReference>
<evidence type="ECO:0000256" key="1">
    <source>
        <dbReference type="ARBA" id="ARBA00004572"/>
    </source>
</evidence>
<comment type="similarity">
    <text evidence="9">Belongs to the Tom70 family.</text>
</comment>
<feature type="repeat" description="TPR" evidence="10">
    <location>
        <begin position="245"/>
        <end position="278"/>
    </location>
</feature>
<evidence type="ECO:0000256" key="5">
    <source>
        <dbReference type="ARBA" id="ARBA00022803"/>
    </source>
</evidence>
<reference evidence="11" key="1">
    <citation type="submission" date="2025-08" db="UniProtKB">
        <authorList>
            <consortium name="Ensembl"/>
        </authorList>
    </citation>
    <scope>IDENTIFICATION</scope>
</reference>
<dbReference type="AlphaFoldDB" id="A0A8C4PZ67"/>
<keyword evidence="7" id="KW-0496">Mitochondrion</keyword>
<feature type="repeat" description="TPR" evidence="10">
    <location>
        <begin position="354"/>
        <end position="387"/>
    </location>
</feature>
<comment type="subcellular location">
    <subcellularLocation>
        <location evidence="1">Mitochondrion outer membrane</location>
        <topology evidence="1">Single-pass membrane protein</topology>
    </subcellularLocation>
</comment>
<dbReference type="Pfam" id="PF13424">
    <property type="entry name" value="TPR_12"/>
    <property type="match status" value="1"/>
</dbReference>
<evidence type="ECO:0000256" key="8">
    <source>
        <dbReference type="ARBA" id="ARBA00023136"/>
    </source>
</evidence>
<evidence type="ECO:0000256" key="7">
    <source>
        <dbReference type="ARBA" id="ARBA00023128"/>
    </source>
</evidence>
<dbReference type="SUPFAM" id="SSF48452">
    <property type="entry name" value="TPR-like"/>
    <property type="match status" value="2"/>
</dbReference>
<evidence type="ECO:0000256" key="9">
    <source>
        <dbReference type="ARBA" id="ARBA00038030"/>
    </source>
</evidence>
<dbReference type="Proteomes" id="UP000694388">
    <property type="component" value="Unplaced"/>
</dbReference>
<keyword evidence="6" id="KW-1133">Transmembrane helix</keyword>
<keyword evidence="4" id="KW-1000">Mitochondrion outer membrane</keyword>
<feature type="repeat" description="TPR" evidence="10">
    <location>
        <begin position="423"/>
        <end position="456"/>
    </location>
</feature>
<dbReference type="OMA" id="QWRGDIE"/>
<keyword evidence="5 10" id="KW-0802">TPR repeat</keyword>
<dbReference type="GO" id="GO:0005741">
    <property type="term" value="C:mitochondrial outer membrane"/>
    <property type="evidence" value="ECO:0007669"/>
    <property type="project" value="UniProtKB-SubCell"/>
</dbReference>
<evidence type="ECO:0000256" key="10">
    <source>
        <dbReference type="PROSITE-ProRule" id="PRU00339"/>
    </source>
</evidence>
<dbReference type="GO" id="GO:0030943">
    <property type="term" value="F:mitochondrion targeting sequence binding"/>
    <property type="evidence" value="ECO:0007669"/>
    <property type="project" value="TreeGrafter"/>
</dbReference>
<dbReference type="Ensembl" id="ENSEBUT00000007676.1">
    <property type="protein sequence ID" value="ENSEBUP00000007201.1"/>
    <property type="gene ID" value="ENSEBUG00000004717.1"/>
</dbReference>
<evidence type="ECO:0000256" key="6">
    <source>
        <dbReference type="ARBA" id="ARBA00022989"/>
    </source>
</evidence>
<dbReference type="GO" id="GO:0045039">
    <property type="term" value="P:protein insertion into mitochondrial inner membrane"/>
    <property type="evidence" value="ECO:0007669"/>
    <property type="project" value="TreeGrafter"/>
</dbReference>
<dbReference type="InterPro" id="IPR011990">
    <property type="entry name" value="TPR-like_helical_dom_sf"/>
</dbReference>
<dbReference type="InterPro" id="IPR019734">
    <property type="entry name" value="TPR_rpt"/>
</dbReference>
<dbReference type="PANTHER" id="PTHR46208:SF1">
    <property type="entry name" value="MITOCHONDRIAL IMPORT RECEPTOR SUBUNIT TOM70"/>
    <property type="match status" value="1"/>
</dbReference>
<keyword evidence="3" id="KW-0677">Repeat</keyword>
<dbReference type="GeneTree" id="ENSGT00940000157095"/>
<dbReference type="GO" id="GO:0030150">
    <property type="term" value="P:protein import into mitochondrial matrix"/>
    <property type="evidence" value="ECO:0007669"/>
    <property type="project" value="TreeGrafter"/>
</dbReference>
<name>A0A8C4PZ67_EPTBU</name>
<keyword evidence="8" id="KW-0472">Membrane</keyword>
<evidence type="ECO:0000313" key="12">
    <source>
        <dbReference type="Proteomes" id="UP000694388"/>
    </source>
</evidence>